<evidence type="ECO:0000256" key="7">
    <source>
        <dbReference type="SAM" id="Phobius"/>
    </source>
</evidence>
<dbReference type="Gene3D" id="1.20.1560.10">
    <property type="entry name" value="ABC transporter type 1, transmembrane domain"/>
    <property type="match status" value="1"/>
</dbReference>
<dbReference type="Pfam" id="PF00005">
    <property type="entry name" value="ABC_tran"/>
    <property type="match status" value="1"/>
</dbReference>
<protein>
    <submittedName>
        <fullName evidence="10">ATP-binding cassette domain-containing protein</fullName>
    </submittedName>
</protein>
<organism evidence="10 11">
    <name type="scientific">Candidatus Paraluminiphilus aquimaris</name>
    <dbReference type="NCBI Taxonomy" id="2518994"/>
    <lineage>
        <taxon>Bacteria</taxon>
        <taxon>Pseudomonadati</taxon>
        <taxon>Pseudomonadota</taxon>
        <taxon>Gammaproteobacteria</taxon>
        <taxon>Cellvibrionales</taxon>
        <taxon>Halieaceae</taxon>
        <taxon>Candidatus Paraluminiphilus</taxon>
    </lineage>
</organism>
<dbReference type="Gene3D" id="3.40.50.300">
    <property type="entry name" value="P-loop containing nucleotide triphosphate hydrolases"/>
    <property type="match status" value="1"/>
</dbReference>
<dbReference type="GO" id="GO:0005524">
    <property type="term" value="F:ATP binding"/>
    <property type="evidence" value="ECO:0007669"/>
    <property type="project" value="UniProtKB-KW"/>
</dbReference>
<evidence type="ECO:0000313" key="11">
    <source>
        <dbReference type="Proteomes" id="UP001317963"/>
    </source>
</evidence>
<dbReference type="SMART" id="SM00382">
    <property type="entry name" value="AAA"/>
    <property type="match status" value="1"/>
</dbReference>
<feature type="domain" description="ABC transporter" evidence="8">
    <location>
        <begin position="340"/>
        <end position="575"/>
    </location>
</feature>
<dbReference type="InterPro" id="IPR036640">
    <property type="entry name" value="ABC1_TM_sf"/>
</dbReference>
<dbReference type="PANTHER" id="PTHR24221">
    <property type="entry name" value="ATP-BINDING CASSETTE SUB-FAMILY B"/>
    <property type="match status" value="1"/>
</dbReference>
<keyword evidence="5 7" id="KW-1133">Transmembrane helix</keyword>
<dbReference type="Pfam" id="PF00664">
    <property type="entry name" value="ABC_membrane"/>
    <property type="match status" value="1"/>
</dbReference>
<sequence>MDTPEPKTAFQYVAAAVWRRGRMLRDIGVATLVINLVALLISLYTLQVYDRVIPRGGFETLFVLTLGIGIALFIDFLLKISRAFIMDRESGDIDVELSEFFFARLLAVGLDARPPSVGTLAAQLRGLDIVRGLMTSASFLILADLPFALLFIAAIAGIGGSVALVPLTVFPIALITAFIFAALIRRDAERVQLSSHRKNGLLVDSINASETIRSNSAENHLVGRWNQLLQELQVSDRNLRRWSVIAGALFSLLQQVSFVGIVVVGAFQVADGNLTLGGLIACTILGGRINGPLVASLPNLIIQWTSSRIALTSLDQMLQLPSAFPIGKKAIAPPEGAPNLLMQNVTFAYNETSQALQVQKFKLEPGERVAVIGSVGSGKTTFLKLLAGLYQPKQGEVLFSDVDMRLLDETAVRRKVFYMPQHYQLFQGTLRENLLAGLPGVDDEKVLNAAKRSGLIKVINGHPRGLELPITEGGQGLSGGQTALVGITRLFLSDADILLLDEPSSALDQETEARVINELFKYAGDRRSVVLITHRPQVFTAIRRLVVFGPGRIAIDGPLKDVLARLRETATRPATEAPDA</sequence>
<keyword evidence="3" id="KW-0547">Nucleotide-binding</keyword>
<evidence type="ECO:0000256" key="4">
    <source>
        <dbReference type="ARBA" id="ARBA00022840"/>
    </source>
</evidence>
<dbReference type="InterPro" id="IPR039421">
    <property type="entry name" value="Type_1_exporter"/>
</dbReference>
<dbReference type="EMBL" id="CP036501">
    <property type="protein sequence ID" value="UZP75265.1"/>
    <property type="molecule type" value="Genomic_DNA"/>
</dbReference>
<feature type="transmembrane region" description="Helical" evidence="7">
    <location>
        <begin position="61"/>
        <end position="78"/>
    </location>
</feature>
<feature type="transmembrane region" description="Helical" evidence="7">
    <location>
        <begin position="164"/>
        <end position="184"/>
    </location>
</feature>
<feature type="transmembrane region" description="Helical" evidence="7">
    <location>
        <begin position="242"/>
        <end position="267"/>
    </location>
</feature>
<comment type="subcellular location">
    <subcellularLocation>
        <location evidence="1">Cell membrane</location>
        <topology evidence="1">Multi-pass membrane protein</topology>
    </subcellularLocation>
</comment>
<gene>
    <name evidence="10" type="ORF">E0F26_11200</name>
</gene>
<keyword evidence="4 10" id="KW-0067">ATP-binding</keyword>
<keyword evidence="11" id="KW-1185">Reference proteome</keyword>
<accession>A0ABY6Q8L7</accession>
<evidence type="ECO:0000259" key="9">
    <source>
        <dbReference type="PROSITE" id="PS50929"/>
    </source>
</evidence>
<feature type="transmembrane region" description="Helical" evidence="7">
    <location>
        <begin position="27"/>
        <end position="49"/>
    </location>
</feature>
<evidence type="ECO:0000256" key="6">
    <source>
        <dbReference type="ARBA" id="ARBA00023136"/>
    </source>
</evidence>
<evidence type="ECO:0000256" key="2">
    <source>
        <dbReference type="ARBA" id="ARBA00022692"/>
    </source>
</evidence>
<dbReference type="PANTHER" id="PTHR24221:SF248">
    <property type="entry name" value="ABC TRANSPORTER TRANSMEMBRANE REGION"/>
    <property type="match status" value="1"/>
</dbReference>
<dbReference type="PROSITE" id="PS50893">
    <property type="entry name" value="ABC_TRANSPORTER_2"/>
    <property type="match status" value="1"/>
</dbReference>
<dbReference type="InterPro" id="IPR027417">
    <property type="entry name" value="P-loop_NTPase"/>
</dbReference>
<dbReference type="PROSITE" id="PS50929">
    <property type="entry name" value="ABC_TM1F"/>
    <property type="match status" value="1"/>
</dbReference>
<dbReference type="SUPFAM" id="SSF52540">
    <property type="entry name" value="P-loop containing nucleoside triphosphate hydrolases"/>
    <property type="match status" value="1"/>
</dbReference>
<evidence type="ECO:0000256" key="5">
    <source>
        <dbReference type="ARBA" id="ARBA00022989"/>
    </source>
</evidence>
<evidence type="ECO:0000256" key="3">
    <source>
        <dbReference type="ARBA" id="ARBA00022741"/>
    </source>
</evidence>
<dbReference type="InterPro" id="IPR003593">
    <property type="entry name" value="AAA+_ATPase"/>
</dbReference>
<dbReference type="SUPFAM" id="SSF90123">
    <property type="entry name" value="ABC transporter transmembrane region"/>
    <property type="match status" value="1"/>
</dbReference>
<dbReference type="RefSeq" id="WP_279241748.1">
    <property type="nucleotide sequence ID" value="NZ_CP036501.1"/>
</dbReference>
<proteinExistence type="predicted"/>
<feature type="transmembrane region" description="Helical" evidence="7">
    <location>
        <begin position="139"/>
        <end position="158"/>
    </location>
</feature>
<dbReference type="Proteomes" id="UP001317963">
    <property type="component" value="Chromosome"/>
</dbReference>
<feature type="domain" description="ABC transmembrane type-1" evidence="9">
    <location>
        <begin position="27"/>
        <end position="293"/>
    </location>
</feature>
<keyword evidence="2 7" id="KW-0812">Transmembrane</keyword>
<evidence type="ECO:0000259" key="8">
    <source>
        <dbReference type="PROSITE" id="PS50893"/>
    </source>
</evidence>
<dbReference type="InterPro" id="IPR011527">
    <property type="entry name" value="ABC1_TM_dom"/>
</dbReference>
<reference evidence="10 11" key="1">
    <citation type="submission" date="2019-02" db="EMBL/GenBank/DDBJ databases">
        <title>Halieaceae_genomes.</title>
        <authorList>
            <person name="Li S.-H."/>
        </authorList>
    </citation>
    <scope>NUCLEOTIDE SEQUENCE [LARGE SCALE GENOMIC DNA]</scope>
    <source>
        <strain evidence="10 11">JH123</strain>
    </source>
</reference>
<keyword evidence="6 7" id="KW-0472">Membrane</keyword>
<name>A0ABY6Q8L7_9GAMM</name>
<dbReference type="InterPro" id="IPR003439">
    <property type="entry name" value="ABC_transporter-like_ATP-bd"/>
</dbReference>
<evidence type="ECO:0000313" key="10">
    <source>
        <dbReference type="EMBL" id="UZP75265.1"/>
    </source>
</evidence>
<evidence type="ECO:0000256" key="1">
    <source>
        <dbReference type="ARBA" id="ARBA00004651"/>
    </source>
</evidence>